<keyword evidence="2" id="KW-0677">Repeat</keyword>
<dbReference type="InterPro" id="IPR002885">
    <property type="entry name" value="PPR_rpt"/>
</dbReference>
<dbReference type="Pfam" id="PF01535">
    <property type="entry name" value="PPR"/>
    <property type="match status" value="2"/>
</dbReference>
<comment type="similarity">
    <text evidence="1">Belongs to the PPR family. P subfamily.</text>
</comment>
<dbReference type="InterPro" id="IPR011990">
    <property type="entry name" value="TPR-like_helical_dom_sf"/>
</dbReference>
<proteinExistence type="inferred from homology"/>
<evidence type="ECO:0000256" key="3">
    <source>
        <dbReference type="PROSITE-ProRule" id="PRU00708"/>
    </source>
</evidence>
<sequence length="368" mass="41640">MSKILLQRSCGTIHAFGSRRVRIYPVWYPFLYSVSCLQSRTFAASQMAAPPPTVSYDTRPFRRTKGGFMSVWPNYRSRIVHSHARMLLSIMVQRDWDDSLERDLANARIILNHNIVDQVIACIPSARLALQFFIWASEQVGCPPLTSTAACTVAQHYANKSQVYPFLKVLKGLNDPQFGLSLPRINVLLQGYGWASLLDRGFALMLRTNSFFNDILVKCFLQSVITNRRYSMVYDVYMEMKKIGTPLELCHGELIQGIAFAGGEGWREADLLFKQMTASGHAMNGETCNALTLSLCRAGEHERAAALLEYMLKNKIRLSNLTPDAIVECLCYSKQLHMAVTVMNEMKQHGYVLTPKVYRSFLEALANE</sequence>
<dbReference type="PANTHER" id="PTHR47939:SF13">
    <property type="entry name" value="OS03G0201400 PROTEIN"/>
    <property type="match status" value="1"/>
</dbReference>
<dbReference type="OMA" id="QNHERAC"/>
<protein>
    <recommendedName>
        <fullName evidence="6">Pentatricopeptide repeat-containing protein</fullName>
    </recommendedName>
</protein>
<evidence type="ECO:0000313" key="5">
    <source>
        <dbReference type="Proteomes" id="UP000825935"/>
    </source>
</evidence>
<evidence type="ECO:0008006" key="6">
    <source>
        <dbReference type="Google" id="ProtNLM"/>
    </source>
</evidence>
<comment type="caution">
    <text evidence="4">The sequence shown here is derived from an EMBL/GenBank/DDBJ whole genome shotgun (WGS) entry which is preliminary data.</text>
</comment>
<dbReference type="OrthoDB" id="185373at2759"/>
<dbReference type="AlphaFoldDB" id="A0A8T2RQM4"/>
<dbReference type="PANTHER" id="PTHR47939">
    <property type="entry name" value="MEMBRANE-ASSOCIATED SALT-INDUCIBLE PROTEIN-LIKE"/>
    <property type="match status" value="1"/>
</dbReference>
<name>A0A8T2RQM4_CERRI</name>
<keyword evidence="5" id="KW-1185">Reference proteome</keyword>
<accession>A0A8T2RQM4</accession>
<evidence type="ECO:0000256" key="1">
    <source>
        <dbReference type="ARBA" id="ARBA00007626"/>
    </source>
</evidence>
<dbReference type="Gene3D" id="1.25.40.10">
    <property type="entry name" value="Tetratricopeptide repeat domain"/>
    <property type="match status" value="1"/>
</dbReference>
<dbReference type="EMBL" id="CM035430">
    <property type="protein sequence ID" value="KAH7298756.1"/>
    <property type="molecule type" value="Genomic_DNA"/>
</dbReference>
<evidence type="ECO:0000313" key="4">
    <source>
        <dbReference type="EMBL" id="KAH7298756.1"/>
    </source>
</evidence>
<dbReference type="PROSITE" id="PS51375">
    <property type="entry name" value="PPR"/>
    <property type="match status" value="1"/>
</dbReference>
<gene>
    <name evidence="4" type="ORF">KP509_25G058000</name>
</gene>
<dbReference type="NCBIfam" id="TIGR00756">
    <property type="entry name" value="PPR"/>
    <property type="match status" value="1"/>
</dbReference>
<evidence type="ECO:0000256" key="2">
    <source>
        <dbReference type="ARBA" id="ARBA00022737"/>
    </source>
</evidence>
<feature type="repeat" description="PPR" evidence="3">
    <location>
        <begin position="284"/>
        <end position="318"/>
    </location>
</feature>
<reference evidence="4" key="1">
    <citation type="submission" date="2021-08" db="EMBL/GenBank/DDBJ databases">
        <title>WGS assembly of Ceratopteris richardii.</title>
        <authorList>
            <person name="Marchant D.B."/>
            <person name="Chen G."/>
            <person name="Jenkins J."/>
            <person name="Shu S."/>
            <person name="Leebens-Mack J."/>
            <person name="Grimwood J."/>
            <person name="Schmutz J."/>
            <person name="Soltis P."/>
            <person name="Soltis D."/>
            <person name="Chen Z.-H."/>
        </authorList>
    </citation>
    <scope>NUCLEOTIDE SEQUENCE</scope>
    <source>
        <strain evidence="4">Whitten #5841</strain>
        <tissue evidence="4">Leaf</tissue>
    </source>
</reference>
<dbReference type="Proteomes" id="UP000825935">
    <property type="component" value="Chromosome 25"/>
</dbReference>
<dbReference type="InterPro" id="IPR050667">
    <property type="entry name" value="PPR-containing_protein"/>
</dbReference>
<organism evidence="4 5">
    <name type="scientific">Ceratopteris richardii</name>
    <name type="common">Triangle waterfern</name>
    <dbReference type="NCBI Taxonomy" id="49495"/>
    <lineage>
        <taxon>Eukaryota</taxon>
        <taxon>Viridiplantae</taxon>
        <taxon>Streptophyta</taxon>
        <taxon>Embryophyta</taxon>
        <taxon>Tracheophyta</taxon>
        <taxon>Polypodiopsida</taxon>
        <taxon>Polypodiidae</taxon>
        <taxon>Polypodiales</taxon>
        <taxon>Pteridineae</taxon>
        <taxon>Pteridaceae</taxon>
        <taxon>Parkerioideae</taxon>
        <taxon>Ceratopteris</taxon>
    </lineage>
</organism>